<dbReference type="EMBL" id="JH687401">
    <property type="protein sequence ID" value="EIM79855.1"/>
    <property type="molecule type" value="Genomic_DNA"/>
</dbReference>
<gene>
    <name evidence="2" type="ORF">STEHIDRAFT_163412</name>
</gene>
<evidence type="ECO:0000256" key="1">
    <source>
        <dbReference type="SAM" id="MobiDB-lite"/>
    </source>
</evidence>
<evidence type="ECO:0000313" key="3">
    <source>
        <dbReference type="Proteomes" id="UP000053927"/>
    </source>
</evidence>
<proteinExistence type="predicted"/>
<dbReference type="AlphaFoldDB" id="R7RY82"/>
<dbReference type="KEGG" id="shs:STEHIDRAFT_163412"/>
<dbReference type="Proteomes" id="UP000053927">
    <property type="component" value="Unassembled WGS sequence"/>
</dbReference>
<reference evidence="3" key="1">
    <citation type="journal article" date="2012" name="Science">
        <title>The Paleozoic origin of enzymatic lignin decomposition reconstructed from 31 fungal genomes.</title>
        <authorList>
            <person name="Floudas D."/>
            <person name="Binder M."/>
            <person name="Riley R."/>
            <person name="Barry K."/>
            <person name="Blanchette R.A."/>
            <person name="Henrissat B."/>
            <person name="Martinez A.T."/>
            <person name="Otillar R."/>
            <person name="Spatafora J.W."/>
            <person name="Yadav J.S."/>
            <person name="Aerts A."/>
            <person name="Benoit I."/>
            <person name="Boyd A."/>
            <person name="Carlson A."/>
            <person name="Copeland A."/>
            <person name="Coutinho P.M."/>
            <person name="de Vries R.P."/>
            <person name="Ferreira P."/>
            <person name="Findley K."/>
            <person name="Foster B."/>
            <person name="Gaskell J."/>
            <person name="Glotzer D."/>
            <person name="Gorecki P."/>
            <person name="Heitman J."/>
            <person name="Hesse C."/>
            <person name="Hori C."/>
            <person name="Igarashi K."/>
            <person name="Jurgens J.A."/>
            <person name="Kallen N."/>
            <person name="Kersten P."/>
            <person name="Kohler A."/>
            <person name="Kuees U."/>
            <person name="Kumar T.K.A."/>
            <person name="Kuo A."/>
            <person name="LaButti K."/>
            <person name="Larrondo L.F."/>
            <person name="Lindquist E."/>
            <person name="Ling A."/>
            <person name="Lombard V."/>
            <person name="Lucas S."/>
            <person name="Lundell T."/>
            <person name="Martin R."/>
            <person name="McLaughlin D.J."/>
            <person name="Morgenstern I."/>
            <person name="Morin E."/>
            <person name="Murat C."/>
            <person name="Nagy L.G."/>
            <person name="Nolan M."/>
            <person name="Ohm R.A."/>
            <person name="Patyshakuliyeva A."/>
            <person name="Rokas A."/>
            <person name="Ruiz-Duenas F.J."/>
            <person name="Sabat G."/>
            <person name="Salamov A."/>
            <person name="Samejima M."/>
            <person name="Schmutz J."/>
            <person name="Slot J.C."/>
            <person name="St John F."/>
            <person name="Stenlid J."/>
            <person name="Sun H."/>
            <person name="Sun S."/>
            <person name="Syed K."/>
            <person name="Tsang A."/>
            <person name="Wiebenga A."/>
            <person name="Young D."/>
            <person name="Pisabarro A."/>
            <person name="Eastwood D.C."/>
            <person name="Martin F."/>
            <person name="Cullen D."/>
            <person name="Grigoriev I.V."/>
            <person name="Hibbett D.S."/>
        </authorList>
    </citation>
    <scope>NUCLEOTIDE SEQUENCE [LARGE SCALE GENOMIC DNA]</scope>
    <source>
        <strain evidence="3">FP-91666</strain>
    </source>
</reference>
<feature type="compositionally biased region" description="Low complexity" evidence="1">
    <location>
        <begin position="8"/>
        <end position="20"/>
    </location>
</feature>
<evidence type="ECO:0000313" key="2">
    <source>
        <dbReference type="EMBL" id="EIM79855.1"/>
    </source>
</evidence>
<feature type="region of interest" description="Disordered" evidence="1">
    <location>
        <begin position="99"/>
        <end position="135"/>
    </location>
</feature>
<feature type="compositionally biased region" description="Low complexity" evidence="1">
    <location>
        <begin position="105"/>
        <end position="117"/>
    </location>
</feature>
<protein>
    <submittedName>
        <fullName evidence="2">Uncharacterized protein</fullName>
    </submittedName>
</protein>
<feature type="region of interest" description="Disordered" evidence="1">
    <location>
        <begin position="1"/>
        <end position="23"/>
    </location>
</feature>
<organism evidence="2 3">
    <name type="scientific">Stereum hirsutum (strain FP-91666)</name>
    <name type="common">White-rot fungus</name>
    <dbReference type="NCBI Taxonomy" id="721885"/>
    <lineage>
        <taxon>Eukaryota</taxon>
        <taxon>Fungi</taxon>
        <taxon>Dikarya</taxon>
        <taxon>Basidiomycota</taxon>
        <taxon>Agaricomycotina</taxon>
        <taxon>Agaricomycetes</taxon>
        <taxon>Russulales</taxon>
        <taxon>Stereaceae</taxon>
        <taxon>Stereum</taxon>
    </lineage>
</organism>
<sequence>MVRAAAITPTHTHTHTGNHLTIKHPDSRFAASDSEYRCRSSKLKLEPINGIHNLASSIHNASLQPAALLYISSMFQNNVNTFTHTQCLQNLNPPIQTNTCTDPHSLPSSLLGLSPSSTRSAPTYISTPPCPTGGE</sequence>
<dbReference type="GeneID" id="18802332"/>
<name>R7RY82_STEHR</name>
<accession>R7RY82</accession>
<dbReference type="RefSeq" id="XP_007311149.1">
    <property type="nucleotide sequence ID" value="XM_007311087.1"/>
</dbReference>
<keyword evidence="3" id="KW-1185">Reference proteome</keyword>